<sequence>MAEAAVGLGISVFALSSLFNNVIDSYQYVRLGKQYARDFATNQTKLDLSRLQLSRWGEALHLDTPLTEIKSLPVTLASPDGIDQAQSTLGQILDLLELYQSSSAKYAARNAPEPDDTLDPSGLTLHQKVHKLISQRQRQTSLKTKTAWALYGKDDLTRLVGDITELTSKLVELFPTAKPRQLELARTEVNEIEEGIQSLSLVHGVAQYQDSIFFDAVKAAMLARGHTFSQPHARDGASQHNGDNVDQEYRGPTGGLSYFSTSLLPKDRAPINTTGSTMAAQCIDKGMYIRPPDQRNVFLQIAIL</sequence>
<gene>
    <name evidence="3" type="ORF">D6D15_09706</name>
</gene>
<dbReference type="InterPro" id="IPR038305">
    <property type="entry name" value="HeLo_sf"/>
</dbReference>
<dbReference type="Gene3D" id="1.20.120.1020">
    <property type="entry name" value="Prion-inhibition and propagation, HeLo domain"/>
    <property type="match status" value="1"/>
</dbReference>
<proteinExistence type="predicted"/>
<accession>A0A4S9ATC0</accession>
<reference evidence="3 4" key="1">
    <citation type="submission" date="2018-10" db="EMBL/GenBank/DDBJ databases">
        <title>Fifty Aureobasidium pullulans genomes reveal a recombining polyextremotolerant generalist.</title>
        <authorList>
            <person name="Gostincar C."/>
            <person name="Turk M."/>
            <person name="Zajc J."/>
            <person name="Gunde-Cimerman N."/>
        </authorList>
    </citation>
    <scope>NUCLEOTIDE SEQUENCE [LARGE SCALE GENOMIC DNA]</scope>
    <source>
        <strain evidence="3 4">EXF-10507</strain>
    </source>
</reference>
<evidence type="ECO:0000259" key="2">
    <source>
        <dbReference type="Pfam" id="PF14479"/>
    </source>
</evidence>
<feature type="region of interest" description="Disordered" evidence="1">
    <location>
        <begin position="230"/>
        <end position="251"/>
    </location>
</feature>
<dbReference type="Proteomes" id="UP000304928">
    <property type="component" value="Unassembled WGS sequence"/>
</dbReference>
<evidence type="ECO:0000256" key="1">
    <source>
        <dbReference type="SAM" id="MobiDB-lite"/>
    </source>
</evidence>
<name>A0A4S9ATC0_AURPU</name>
<dbReference type="PANTHER" id="PTHR37542:SF3">
    <property type="entry name" value="PRION-INHIBITION AND PROPAGATION HELO DOMAIN-CONTAINING PROTEIN"/>
    <property type="match status" value="1"/>
</dbReference>
<evidence type="ECO:0000313" key="3">
    <source>
        <dbReference type="EMBL" id="THW83248.1"/>
    </source>
</evidence>
<comment type="caution">
    <text evidence="3">The sequence shown here is derived from an EMBL/GenBank/DDBJ whole genome shotgun (WGS) entry which is preliminary data.</text>
</comment>
<dbReference type="AlphaFoldDB" id="A0A4S9ATC0"/>
<evidence type="ECO:0000313" key="4">
    <source>
        <dbReference type="Proteomes" id="UP000304928"/>
    </source>
</evidence>
<dbReference type="EMBL" id="QZAR01000293">
    <property type="protein sequence ID" value="THW83248.1"/>
    <property type="molecule type" value="Genomic_DNA"/>
</dbReference>
<dbReference type="PANTHER" id="PTHR37542">
    <property type="entry name" value="HELO DOMAIN-CONTAINING PROTEIN-RELATED"/>
    <property type="match status" value="1"/>
</dbReference>
<feature type="domain" description="Prion-inhibition and propagation HeLo" evidence="2">
    <location>
        <begin position="7"/>
        <end position="201"/>
    </location>
</feature>
<dbReference type="InterPro" id="IPR029498">
    <property type="entry name" value="HeLo_dom"/>
</dbReference>
<dbReference type="Pfam" id="PF14479">
    <property type="entry name" value="HeLo"/>
    <property type="match status" value="1"/>
</dbReference>
<organism evidence="3 4">
    <name type="scientific">Aureobasidium pullulans</name>
    <name type="common">Black yeast</name>
    <name type="synonym">Pullularia pullulans</name>
    <dbReference type="NCBI Taxonomy" id="5580"/>
    <lineage>
        <taxon>Eukaryota</taxon>
        <taxon>Fungi</taxon>
        <taxon>Dikarya</taxon>
        <taxon>Ascomycota</taxon>
        <taxon>Pezizomycotina</taxon>
        <taxon>Dothideomycetes</taxon>
        <taxon>Dothideomycetidae</taxon>
        <taxon>Dothideales</taxon>
        <taxon>Saccotheciaceae</taxon>
        <taxon>Aureobasidium</taxon>
    </lineage>
</organism>
<protein>
    <recommendedName>
        <fullName evidence="2">Prion-inhibition and propagation HeLo domain-containing protein</fullName>
    </recommendedName>
</protein>